<name>A0ABW4CVJ5_9LACO</name>
<evidence type="ECO:0000256" key="1">
    <source>
        <dbReference type="SAM" id="Phobius"/>
    </source>
</evidence>
<protein>
    <submittedName>
        <fullName evidence="2">Uncharacterized protein</fullName>
    </submittedName>
</protein>
<dbReference type="RefSeq" id="WP_164506222.1">
    <property type="nucleotide sequence ID" value="NZ_JBHTOK010000068.1"/>
</dbReference>
<sequence length="58" mass="6464">MNKGLSRALVWLAMLLITAAIWWLAMYTSLLVPSVMMLAAVLALWGSIVVDDMKEARK</sequence>
<gene>
    <name evidence="2" type="ORF">ACFQ5K_08505</name>
</gene>
<keyword evidence="1" id="KW-0812">Transmembrane</keyword>
<accession>A0ABW4CVJ5</accession>
<feature type="transmembrane region" description="Helical" evidence="1">
    <location>
        <begin position="31"/>
        <end position="50"/>
    </location>
</feature>
<keyword evidence="1" id="KW-0472">Membrane</keyword>
<comment type="caution">
    <text evidence="2">The sequence shown here is derived from an EMBL/GenBank/DDBJ whole genome shotgun (WGS) entry which is preliminary data.</text>
</comment>
<keyword evidence="3" id="KW-1185">Reference proteome</keyword>
<proteinExistence type="predicted"/>
<evidence type="ECO:0000313" key="3">
    <source>
        <dbReference type="Proteomes" id="UP001597212"/>
    </source>
</evidence>
<reference evidence="3" key="1">
    <citation type="journal article" date="2019" name="Int. J. Syst. Evol. Microbiol.">
        <title>The Global Catalogue of Microorganisms (GCM) 10K type strain sequencing project: providing services to taxonomists for standard genome sequencing and annotation.</title>
        <authorList>
            <consortium name="The Broad Institute Genomics Platform"/>
            <consortium name="The Broad Institute Genome Sequencing Center for Infectious Disease"/>
            <person name="Wu L."/>
            <person name="Ma J."/>
        </authorList>
    </citation>
    <scope>NUCLEOTIDE SEQUENCE [LARGE SCALE GENOMIC DNA]</scope>
    <source>
        <strain evidence="3">CCM 8912</strain>
    </source>
</reference>
<feature type="transmembrane region" description="Helical" evidence="1">
    <location>
        <begin position="7"/>
        <end position="25"/>
    </location>
</feature>
<keyword evidence="1" id="KW-1133">Transmembrane helix</keyword>
<organism evidence="2 3">
    <name type="scientific">Lacticaseibacillus hegangensis</name>
    <dbReference type="NCBI Taxonomy" id="2486010"/>
    <lineage>
        <taxon>Bacteria</taxon>
        <taxon>Bacillati</taxon>
        <taxon>Bacillota</taxon>
        <taxon>Bacilli</taxon>
        <taxon>Lactobacillales</taxon>
        <taxon>Lactobacillaceae</taxon>
        <taxon>Lacticaseibacillus</taxon>
    </lineage>
</organism>
<evidence type="ECO:0000313" key="2">
    <source>
        <dbReference type="EMBL" id="MFD1441412.1"/>
    </source>
</evidence>
<dbReference type="EMBL" id="JBHTOK010000068">
    <property type="protein sequence ID" value="MFD1441412.1"/>
    <property type="molecule type" value="Genomic_DNA"/>
</dbReference>
<dbReference type="Proteomes" id="UP001597212">
    <property type="component" value="Unassembled WGS sequence"/>
</dbReference>